<dbReference type="InterPro" id="IPR010982">
    <property type="entry name" value="Lambda_DNA-bd_dom_sf"/>
</dbReference>
<dbReference type="Proteomes" id="UP001523566">
    <property type="component" value="Unassembled WGS sequence"/>
</dbReference>
<evidence type="ECO:0000256" key="2">
    <source>
        <dbReference type="ARBA" id="ARBA00023125"/>
    </source>
</evidence>
<dbReference type="SUPFAM" id="SSF47413">
    <property type="entry name" value="lambda repressor-like DNA-binding domains"/>
    <property type="match status" value="1"/>
</dbReference>
<gene>
    <name evidence="5" type="ORF">NK125_11370</name>
</gene>
<dbReference type="SUPFAM" id="SSF53822">
    <property type="entry name" value="Periplasmic binding protein-like I"/>
    <property type="match status" value="1"/>
</dbReference>
<dbReference type="Gene3D" id="1.10.260.40">
    <property type="entry name" value="lambda repressor-like DNA-binding domains"/>
    <property type="match status" value="1"/>
</dbReference>
<evidence type="ECO:0000259" key="4">
    <source>
        <dbReference type="PROSITE" id="PS50932"/>
    </source>
</evidence>
<dbReference type="Gene3D" id="3.40.50.2300">
    <property type="match status" value="2"/>
</dbReference>
<dbReference type="PROSITE" id="PS50932">
    <property type="entry name" value="HTH_LACI_2"/>
    <property type="match status" value="1"/>
</dbReference>
<keyword evidence="1" id="KW-0805">Transcription regulation</keyword>
<feature type="domain" description="HTH lacI-type" evidence="4">
    <location>
        <begin position="8"/>
        <end position="62"/>
    </location>
</feature>
<dbReference type="EMBL" id="JAMZFW010000016">
    <property type="protein sequence ID" value="MCP1103017.1"/>
    <property type="molecule type" value="Genomic_DNA"/>
</dbReference>
<dbReference type="CDD" id="cd01392">
    <property type="entry name" value="HTH_LacI"/>
    <property type="match status" value="1"/>
</dbReference>
<dbReference type="CDD" id="cd06267">
    <property type="entry name" value="PBP1_LacI_sugar_binding-like"/>
    <property type="match status" value="1"/>
</dbReference>
<organism evidence="5 6">
    <name type="scientific">Aequitasia blattaphilus</name>
    <dbReference type="NCBI Taxonomy" id="2949332"/>
    <lineage>
        <taxon>Bacteria</taxon>
        <taxon>Bacillati</taxon>
        <taxon>Bacillota</taxon>
        <taxon>Clostridia</taxon>
        <taxon>Lachnospirales</taxon>
        <taxon>Lachnospiraceae</taxon>
        <taxon>Aequitasia</taxon>
    </lineage>
</organism>
<keyword evidence="3" id="KW-0804">Transcription</keyword>
<dbReference type="RefSeq" id="WP_262066803.1">
    <property type="nucleotide sequence ID" value="NZ_JAMXOD010000016.1"/>
</dbReference>
<dbReference type="InterPro" id="IPR001761">
    <property type="entry name" value="Peripla_BP/Lac1_sug-bd_dom"/>
</dbReference>
<comment type="caution">
    <text evidence="5">The sequence shown here is derived from an EMBL/GenBank/DDBJ whole genome shotgun (WGS) entry which is preliminary data.</text>
</comment>
<evidence type="ECO:0000313" key="5">
    <source>
        <dbReference type="EMBL" id="MCP1103017.1"/>
    </source>
</evidence>
<dbReference type="PROSITE" id="PS00356">
    <property type="entry name" value="HTH_LACI_1"/>
    <property type="match status" value="1"/>
</dbReference>
<dbReference type="InterPro" id="IPR000843">
    <property type="entry name" value="HTH_LacI"/>
</dbReference>
<keyword evidence="6" id="KW-1185">Reference proteome</keyword>
<keyword evidence="2" id="KW-0238">DNA-binding</keyword>
<dbReference type="PANTHER" id="PTHR30146:SF109">
    <property type="entry name" value="HTH-TYPE TRANSCRIPTIONAL REGULATOR GALS"/>
    <property type="match status" value="1"/>
</dbReference>
<evidence type="ECO:0000256" key="1">
    <source>
        <dbReference type="ARBA" id="ARBA00023015"/>
    </source>
</evidence>
<sequence length="342" mass="38347">MNQKESPVTIEDVAKRAGVSRATAGRVIGNYGKTSMAVKEKVMNAVKELNYSPNAMARSLRSKKTNTIAIVVDRISNHFFVKVIEAIEKEAFDKSYSVIICNTHEDVRNEITQLKSLRSRRVDAIILAPAYTKDQKIREKNIDAYESDIPIVFIDYEPDEIKADSITSDNYGGGYKATEYLIGLGHRNIGVLTTDKFFTEKERVSGYLDALKNNNIEFQSTWLIQADAHEFGQSSHAVKELLMLNNDITAVLVVNNGLCAGTIIGIQEFGKKIPEDISLIVWDDSEITELMNITTIAQFPEFIGKVAVHRAIELVNDKSKAEEEVKKNLSIELRVRKSCKKI</sequence>
<proteinExistence type="predicted"/>
<evidence type="ECO:0000256" key="3">
    <source>
        <dbReference type="ARBA" id="ARBA00023163"/>
    </source>
</evidence>
<dbReference type="InterPro" id="IPR028082">
    <property type="entry name" value="Peripla_BP_I"/>
</dbReference>
<name>A0ABT1EB29_9FIRM</name>
<reference evidence="5 6" key="1">
    <citation type="journal article" date="2022" name="Genome Biol. Evol.">
        <title>Host diet, physiology and behaviors set the stage for Lachnospiraceae cladogenesis.</title>
        <authorList>
            <person name="Vera-Ponce De Leon A."/>
            <person name="Schneider M."/>
            <person name="Jahnes B.C."/>
            <person name="Sadowski V."/>
            <person name="Camuy-Velez L.A."/>
            <person name="Duan J."/>
            <person name="Sabree Z.L."/>
        </authorList>
    </citation>
    <scope>NUCLEOTIDE SEQUENCE [LARGE SCALE GENOMIC DNA]</scope>
    <source>
        <strain evidence="5 6">PAL113</strain>
    </source>
</reference>
<evidence type="ECO:0000313" key="6">
    <source>
        <dbReference type="Proteomes" id="UP001523566"/>
    </source>
</evidence>
<dbReference type="Pfam" id="PF00356">
    <property type="entry name" value="LacI"/>
    <property type="match status" value="1"/>
</dbReference>
<dbReference type="SMART" id="SM00354">
    <property type="entry name" value="HTH_LACI"/>
    <property type="match status" value="1"/>
</dbReference>
<accession>A0ABT1EB29</accession>
<protein>
    <submittedName>
        <fullName evidence="5">LacI family transcriptional regulator</fullName>
    </submittedName>
</protein>
<dbReference type="Pfam" id="PF00532">
    <property type="entry name" value="Peripla_BP_1"/>
    <property type="match status" value="1"/>
</dbReference>
<dbReference type="PANTHER" id="PTHR30146">
    <property type="entry name" value="LACI-RELATED TRANSCRIPTIONAL REPRESSOR"/>
    <property type="match status" value="1"/>
</dbReference>